<dbReference type="Proteomes" id="UP000183210">
    <property type="component" value="Unassembled WGS sequence"/>
</dbReference>
<accession>A0A9X8MHA7</accession>
<evidence type="ECO:0000313" key="2">
    <source>
        <dbReference type="Proteomes" id="UP000183210"/>
    </source>
</evidence>
<name>A0A9X8MHA7_9PSED</name>
<dbReference type="AlphaFoldDB" id="A0A9X8MHA7"/>
<sequence length="82" mass="9520">MKIHYLRFWLWPKQVFVATQFSLQAPVEAFETCPVTIMINDHWQGFGQLRSNEPIKAIGRGYEIVLSHSLGCQLWMRNQGAV</sequence>
<evidence type="ECO:0000313" key="1">
    <source>
        <dbReference type="EMBL" id="SER40026.1"/>
    </source>
</evidence>
<proteinExistence type="predicted"/>
<comment type="caution">
    <text evidence="1">The sequence shown here is derived from an EMBL/GenBank/DDBJ whole genome shotgun (WGS) entry which is preliminary data.</text>
</comment>
<gene>
    <name evidence="1" type="ORF">SAMN05216409_11943</name>
</gene>
<organism evidence="1 2">
    <name type="scientific">Pseudomonas lutea</name>
    <dbReference type="NCBI Taxonomy" id="243924"/>
    <lineage>
        <taxon>Bacteria</taxon>
        <taxon>Pseudomonadati</taxon>
        <taxon>Pseudomonadota</taxon>
        <taxon>Gammaproteobacteria</taxon>
        <taxon>Pseudomonadales</taxon>
        <taxon>Pseudomonadaceae</taxon>
        <taxon>Pseudomonas</taxon>
    </lineage>
</organism>
<protein>
    <submittedName>
        <fullName evidence="1">Uncharacterized protein</fullName>
    </submittedName>
</protein>
<reference evidence="1 2" key="1">
    <citation type="submission" date="2016-10" db="EMBL/GenBank/DDBJ databases">
        <authorList>
            <person name="Varghese N."/>
            <person name="Submissions S."/>
        </authorList>
    </citation>
    <scope>NUCLEOTIDE SEQUENCE [LARGE SCALE GENOMIC DNA]</scope>
    <source>
        <strain evidence="1 2">LMG 21974</strain>
    </source>
</reference>
<dbReference type="EMBL" id="FOEV01000019">
    <property type="protein sequence ID" value="SER40026.1"/>
    <property type="molecule type" value="Genomic_DNA"/>
</dbReference>